<dbReference type="GO" id="GO:0003989">
    <property type="term" value="F:acetyl-CoA carboxylase activity"/>
    <property type="evidence" value="ECO:0007669"/>
    <property type="project" value="InterPro"/>
</dbReference>
<evidence type="ECO:0000313" key="1">
    <source>
        <dbReference type="EMBL" id="ALE93937.1"/>
    </source>
</evidence>
<dbReference type="Pfam" id="PF13822">
    <property type="entry name" value="ACC_epsilon"/>
    <property type="match status" value="1"/>
</dbReference>
<accession>A0A0M5M2E7</accession>
<dbReference type="InterPro" id="IPR032716">
    <property type="entry name" value="ACC_epsilon"/>
</dbReference>
<dbReference type="OrthoDB" id="4954177at2"/>
<dbReference type="EMBL" id="CP012677">
    <property type="protein sequence ID" value="ALE93937.1"/>
    <property type="molecule type" value="Genomic_DNA"/>
</dbReference>
<dbReference type="PATRIC" id="fig|656366.3.peg.681"/>
<evidence type="ECO:0008006" key="3">
    <source>
        <dbReference type="Google" id="ProtNLM"/>
    </source>
</evidence>
<dbReference type="KEGG" id="aaq:AOC05_03090"/>
<sequence length="76" mass="8056">MEPVPAGFLQAQSPLLTVTKGNPDAEELAAVTAVVLAMQSGADAAPELPPTRQWARRTQLNLAPKPGPGAWRRSVR</sequence>
<organism evidence="1 2">
    <name type="scientific">Arthrobacter alpinus</name>
    <dbReference type="NCBI Taxonomy" id="656366"/>
    <lineage>
        <taxon>Bacteria</taxon>
        <taxon>Bacillati</taxon>
        <taxon>Actinomycetota</taxon>
        <taxon>Actinomycetes</taxon>
        <taxon>Micrococcales</taxon>
        <taxon>Micrococcaceae</taxon>
        <taxon>Arthrobacter</taxon>
    </lineage>
</organism>
<reference evidence="2" key="1">
    <citation type="submission" date="2015-09" db="EMBL/GenBank/DDBJ databases">
        <title>Complete genome of Arthrobacter alpinus strain R3.8.</title>
        <authorList>
            <person name="See-Too W.S."/>
            <person name="Chan K.G."/>
        </authorList>
    </citation>
    <scope>NUCLEOTIDE SEQUENCE [LARGE SCALE GENOMIC DNA]</scope>
    <source>
        <strain evidence="2">R3.8</strain>
    </source>
</reference>
<evidence type="ECO:0000313" key="2">
    <source>
        <dbReference type="Proteomes" id="UP000062833"/>
    </source>
</evidence>
<name>A0A0M5M2E7_9MICC</name>
<protein>
    <recommendedName>
        <fullName evidence="3">Acyl-CoA carboxylase epsilon subunit</fullName>
    </recommendedName>
</protein>
<dbReference type="GO" id="GO:0004658">
    <property type="term" value="F:propionyl-CoA carboxylase activity"/>
    <property type="evidence" value="ECO:0007669"/>
    <property type="project" value="InterPro"/>
</dbReference>
<keyword evidence="2" id="KW-1185">Reference proteome</keyword>
<dbReference type="AlphaFoldDB" id="A0A0M5M2E7"/>
<proteinExistence type="predicted"/>
<dbReference type="Proteomes" id="UP000062833">
    <property type="component" value="Chromosome"/>
</dbReference>
<gene>
    <name evidence="1" type="ORF">AOC05_03090</name>
</gene>